<dbReference type="GO" id="GO:0003964">
    <property type="term" value="F:RNA-directed DNA polymerase activity"/>
    <property type="evidence" value="ECO:0007669"/>
    <property type="project" value="UniProtKB-KW"/>
</dbReference>
<name>A0A0J7KEQ0_LASNI</name>
<gene>
    <name evidence="1" type="ORF">RF55_11723</name>
</gene>
<dbReference type="OrthoDB" id="7615806at2759"/>
<keyword evidence="1" id="KW-0808">Transferase</keyword>
<evidence type="ECO:0000313" key="2">
    <source>
        <dbReference type="Proteomes" id="UP000036403"/>
    </source>
</evidence>
<dbReference type="EMBL" id="LBMM01008622">
    <property type="protein sequence ID" value="KMQ88734.1"/>
    <property type="molecule type" value="Genomic_DNA"/>
</dbReference>
<organism evidence="1 2">
    <name type="scientific">Lasius niger</name>
    <name type="common">Black garden ant</name>
    <dbReference type="NCBI Taxonomy" id="67767"/>
    <lineage>
        <taxon>Eukaryota</taxon>
        <taxon>Metazoa</taxon>
        <taxon>Ecdysozoa</taxon>
        <taxon>Arthropoda</taxon>
        <taxon>Hexapoda</taxon>
        <taxon>Insecta</taxon>
        <taxon>Pterygota</taxon>
        <taxon>Neoptera</taxon>
        <taxon>Endopterygota</taxon>
        <taxon>Hymenoptera</taxon>
        <taxon>Apocrita</taxon>
        <taxon>Aculeata</taxon>
        <taxon>Formicoidea</taxon>
        <taxon>Formicidae</taxon>
        <taxon>Formicinae</taxon>
        <taxon>Lasius</taxon>
        <taxon>Lasius</taxon>
    </lineage>
</organism>
<dbReference type="PaxDb" id="67767-A0A0J7KEQ0"/>
<reference evidence="1 2" key="1">
    <citation type="submission" date="2015-04" db="EMBL/GenBank/DDBJ databases">
        <title>Lasius niger genome sequencing.</title>
        <authorList>
            <person name="Konorov E.A."/>
            <person name="Nikitin M.A."/>
            <person name="Kirill M.V."/>
            <person name="Chang P."/>
        </authorList>
    </citation>
    <scope>NUCLEOTIDE SEQUENCE [LARGE SCALE GENOMIC DNA]</scope>
    <source>
        <tissue evidence="1">Whole</tissue>
    </source>
</reference>
<dbReference type="AlphaFoldDB" id="A0A0J7KEQ0"/>
<accession>A0A0J7KEQ0</accession>
<comment type="caution">
    <text evidence="1">The sequence shown here is derived from an EMBL/GenBank/DDBJ whole genome shotgun (WGS) entry which is preliminary data.</text>
</comment>
<proteinExistence type="predicted"/>
<keyword evidence="1" id="KW-0695">RNA-directed DNA polymerase</keyword>
<evidence type="ECO:0000313" key="1">
    <source>
        <dbReference type="EMBL" id="KMQ88734.1"/>
    </source>
</evidence>
<dbReference type="Proteomes" id="UP000036403">
    <property type="component" value="Unassembled WGS sequence"/>
</dbReference>
<sequence>MCEQLRNFLKHPNTPGECTKMGIVLRLEEWLAHKADSMSYRITQLMTGHGTFGRYLRRIGKRPNGECDFCAEDDNPFHTLRECGLQKTRLEEKVRTRKGFHTRQCGGRDHQVKGGLAGFLHVRRGSDAREGGGGEKTRKDS</sequence>
<protein>
    <submittedName>
        <fullName evidence="1">Reverse transcriptase</fullName>
    </submittedName>
</protein>
<keyword evidence="2" id="KW-1185">Reference proteome</keyword>
<keyword evidence="1" id="KW-0548">Nucleotidyltransferase</keyword>